<keyword evidence="3" id="KW-1185">Reference proteome</keyword>
<protein>
    <submittedName>
        <fullName evidence="2">Uncharacterized protein</fullName>
    </submittedName>
</protein>
<dbReference type="AlphaFoldDB" id="A0ABD6CM84"/>
<sequence length="152" mass="17116">MDRVANPVTKSIASERLVRRLPEPRRQTGNNSDPQSMTRSDIDPPEGIPQGVITALKDSSDNQLREIIHYAQQLLEDHPSLTDAIESRLGEDLVRIEDYGEYTIVIVERPDETGEARGPFAYRVKWESTVDGEEGQYRWHYLGKVHGDTGGG</sequence>
<gene>
    <name evidence="2" type="ORF">ACFSBX_07500</name>
</gene>
<comment type="caution">
    <text evidence="2">The sequence shown here is derived from an EMBL/GenBank/DDBJ whole genome shotgun (WGS) entry which is preliminary data.</text>
</comment>
<evidence type="ECO:0000256" key="1">
    <source>
        <dbReference type="SAM" id="MobiDB-lite"/>
    </source>
</evidence>
<dbReference type="EMBL" id="JBHUDK010000006">
    <property type="protein sequence ID" value="MFD1598802.1"/>
    <property type="molecule type" value="Genomic_DNA"/>
</dbReference>
<dbReference type="Proteomes" id="UP001597085">
    <property type="component" value="Unassembled WGS sequence"/>
</dbReference>
<feature type="compositionally biased region" description="Basic and acidic residues" evidence="1">
    <location>
        <begin position="16"/>
        <end position="26"/>
    </location>
</feature>
<feature type="compositionally biased region" description="Polar residues" evidence="1">
    <location>
        <begin position="27"/>
        <end position="39"/>
    </location>
</feature>
<reference evidence="2 3" key="1">
    <citation type="journal article" date="2019" name="Int. J. Syst. Evol. Microbiol.">
        <title>The Global Catalogue of Microorganisms (GCM) 10K type strain sequencing project: providing services to taxonomists for standard genome sequencing and annotation.</title>
        <authorList>
            <consortium name="The Broad Institute Genomics Platform"/>
            <consortium name="The Broad Institute Genome Sequencing Center for Infectious Disease"/>
            <person name="Wu L."/>
            <person name="Ma J."/>
        </authorList>
    </citation>
    <scope>NUCLEOTIDE SEQUENCE [LARGE SCALE GENOMIC DNA]</scope>
    <source>
        <strain evidence="2 3">CGMCC 1.12121</strain>
    </source>
</reference>
<evidence type="ECO:0000313" key="2">
    <source>
        <dbReference type="EMBL" id="MFD1598802.1"/>
    </source>
</evidence>
<organism evidence="2 3">
    <name type="scientific">Halobellus rarus</name>
    <dbReference type="NCBI Taxonomy" id="1126237"/>
    <lineage>
        <taxon>Archaea</taxon>
        <taxon>Methanobacteriati</taxon>
        <taxon>Methanobacteriota</taxon>
        <taxon>Stenosarchaea group</taxon>
        <taxon>Halobacteria</taxon>
        <taxon>Halobacteriales</taxon>
        <taxon>Haloferacaceae</taxon>
        <taxon>Halobellus</taxon>
    </lineage>
</organism>
<proteinExistence type="predicted"/>
<dbReference type="RefSeq" id="WP_256420340.1">
    <property type="nucleotide sequence ID" value="NZ_JANHDI010000002.1"/>
</dbReference>
<evidence type="ECO:0000313" key="3">
    <source>
        <dbReference type="Proteomes" id="UP001597085"/>
    </source>
</evidence>
<name>A0ABD6CM84_9EURY</name>
<feature type="region of interest" description="Disordered" evidence="1">
    <location>
        <begin position="1"/>
        <end position="52"/>
    </location>
</feature>
<accession>A0ABD6CM84</accession>